<dbReference type="Proteomes" id="UP000252733">
    <property type="component" value="Unassembled WGS sequence"/>
</dbReference>
<feature type="domain" description="Aminotransferase class I/classII large" evidence="6">
    <location>
        <begin position="26"/>
        <end position="376"/>
    </location>
</feature>
<evidence type="ECO:0000259" key="6">
    <source>
        <dbReference type="Pfam" id="PF00155"/>
    </source>
</evidence>
<dbReference type="CDD" id="cd00609">
    <property type="entry name" value="AAT_like"/>
    <property type="match status" value="1"/>
</dbReference>
<organism evidence="7 8">
    <name type="scientific">Marinilabilia salmonicolor</name>
    <dbReference type="NCBI Taxonomy" id="989"/>
    <lineage>
        <taxon>Bacteria</taxon>
        <taxon>Pseudomonadati</taxon>
        <taxon>Bacteroidota</taxon>
        <taxon>Bacteroidia</taxon>
        <taxon>Marinilabiliales</taxon>
        <taxon>Marinilabiliaceae</taxon>
        <taxon>Marinilabilia</taxon>
    </lineage>
</organism>
<dbReference type="InterPro" id="IPR004839">
    <property type="entry name" value="Aminotransferase_I/II_large"/>
</dbReference>
<accession>A0A2T0XSB6</accession>
<evidence type="ECO:0000256" key="3">
    <source>
        <dbReference type="ARBA" id="ARBA00022576"/>
    </source>
</evidence>
<dbReference type="Gene3D" id="3.40.640.10">
    <property type="entry name" value="Type I PLP-dependent aspartate aminotransferase-like (Major domain)"/>
    <property type="match status" value="1"/>
</dbReference>
<gene>
    <name evidence="7" type="ORF">DFO77_12566</name>
</gene>
<evidence type="ECO:0000313" key="7">
    <source>
        <dbReference type="EMBL" id="RCW29872.1"/>
    </source>
</evidence>
<sequence>MIAPKLITLENSIVNAMSELGDSHNAINMATGYTDFHCSPRLIDLVQKHISEGINEFAPPYGVTSLRERVSEKIENLYGHRYNPETEITITAGATQAIFTIVTALIREGDEVVIFEPAYDSYVPAIEINGGKPVFVPLKGNDFRIDWEEVQKLITANTRMIIINSPHNPTGMVFSELDMLRLQKIINGTRITVLSDEIFEHIVFNGDSHQSVALYPKLAERSVIISSFGETYHVSGWQIGYCAGPADVMHELRKVQRVMMQSVSSPFQWALSEFLEYKEEYLQLAEFYKEKRDRFNELMATTRFKPIVSHGTFFQLFSYDNISDESDKDFAIRLVKEAGVTTVPISAFYHEKSKKHLLRFNFARTDENLEEVAKRLGQF</sequence>
<proteinExistence type="inferred from homology"/>
<comment type="cofactor">
    <cofactor evidence="1">
        <name>pyridoxal 5'-phosphate</name>
        <dbReference type="ChEBI" id="CHEBI:597326"/>
    </cofactor>
</comment>
<evidence type="ECO:0000256" key="5">
    <source>
        <dbReference type="ARBA" id="ARBA00022898"/>
    </source>
</evidence>
<dbReference type="NCBIfam" id="NF006569">
    <property type="entry name" value="PRK09082.1"/>
    <property type="match status" value="1"/>
</dbReference>
<dbReference type="STRING" id="1168289.GCA_000259075_00576"/>
<dbReference type="PANTHER" id="PTHR43807">
    <property type="entry name" value="FI04487P"/>
    <property type="match status" value="1"/>
</dbReference>
<dbReference type="InterPro" id="IPR015424">
    <property type="entry name" value="PyrdxlP-dep_Trfase"/>
</dbReference>
<dbReference type="GO" id="GO:0005737">
    <property type="term" value="C:cytoplasm"/>
    <property type="evidence" value="ECO:0007669"/>
    <property type="project" value="TreeGrafter"/>
</dbReference>
<dbReference type="GO" id="GO:0030170">
    <property type="term" value="F:pyridoxal phosphate binding"/>
    <property type="evidence" value="ECO:0007669"/>
    <property type="project" value="InterPro"/>
</dbReference>
<dbReference type="OrthoDB" id="9802328at2"/>
<dbReference type="FunFam" id="3.40.640.10:FF:000033">
    <property type="entry name" value="Aspartate aminotransferase"/>
    <property type="match status" value="1"/>
</dbReference>
<evidence type="ECO:0000256" key="1">
    <source>
        <dbReference type="ARBA" id="ARBA00001933"/>
    </source>
</evidence>
<dbReference type="InterPro" id="IPR015421">
    <property type="entry name" value="PyrdxlP-dep_Trfase_major"/>
</dbReference>
<protein>
    <submittedName>
        <fullName evidence="7">Methionine aminotransferase</fullName>
    </submittedName>
</protein>
<evidence type="ECO:0000256" key="4">
    <source>
        <dbReference type="ARBA" id="ARBA00022679"/>
    </source>
</evidence>
<reference evidence="7 8" key="1">
    <citation type="submission" date="2018-07" db="EMBL/GenBank/DDBJ databases">
        <title>Freshwater and sediment microbial communities from various areas in North America, analyzing microbe dynamics in response to fracking.</title>
        <authorList>
            <person name="Lamendella R."/>
        </authorList>
    </citation>
    <scope>NUCLEOTIDE SEQUENCE [LARGE SCALE GENOMIC DNA]</scope>
    <source>
        <strain evidence="7 8">160A</strain>
    </source>
</reference>
<dbReference type="AlphaFoldDB" id="A0A2T0XSB6"/>
<evidence type="ECO:0000313" key="8">
    <source>
        <dbReference type="Proteomes" id="UP000252733"/>
    </source>
</evidence>
<dbReference type="Pfam" id="PF00155">
    <property type="entry name" value="Aminotran_1_2"/>
    <property type="match status" value="1"/>
</dbReference>
<name>A0A2T0XSB6_9BACT</name>
<dbReference type="RefSeq" id="WP_106151799.1">
    <property type="nucleotide sequence ID" value="NZ_PVTS01000002.1"/>
</dbReference>
<keyword evidence="5" id="KW-0663">Pyridoxal phosphate</keyword>
<dbReference type="EMBL" id="QPIZ01000025">
    <property type="protein sequence ID" value="RCW29872.1"/>
    <property type="molecule type" value="Genomic_DNA"/>
</dbReference>
<evidence type="ECO:0000256" key="2">
    <source>
        <dbReference type="ARBA" id="ARBA00007441"/>
    </source>
</evidence>
<dbReference type="Gene3D" id="3.90.1150.10">
    <property type="entry name" value="Aspartate Aminotransferase, domain 1"/>
    <property type="match status" value="1"/>
</dbReference>
<dbReference type="PANTHER" id="PTHR43807:SF20">
    <property type="entry name" value="FI04487P"/>
    <property type="match status" value="1"/>
</dbReference>
<dbReference type="InterPro" id="IPR015422">
    <property type="entry name" value="PyrdxlP-dep_Trfase_small"/>
</dbReference>
<dbReference type="InterPro" id="IPR051326">
    <property type="entry name" value="Kynurenine-oxoglutarate_AT"/>
</dbReference>
<dbReference type="GO" id="GO:0016212">
    <property type="term" value="F:kynurenine-oxoglutarate transaminase activity"/>
    <property type="evidence" value="ECO:0007669"/>
    <property type="project" value="TreeGrafter"/>
</dbReference>
<dbReference type="SUPFAM" id="SSF53383">
    <property type="entry name" value="PLP-dependent transferases"/>
    <property type="match status" value="1"/>
</dbReference>
<keyword evidence="4 7" id="KW-0808">Transferase</keyword>
<comment type="caution">
    <text evidence="7">The sequence shown here is derived from an EMBL/GenBank/DDBJ whole genome shotgun (WGS) entry which is preliminary data.</text>
</comment>
<keyword evidence="8" id="KW-1185">Reference proteome</keyword>
<keyword evidence="3 7" id="KW-0032">Aminotransferase</keyword>
<comment type="similarity">
    <text evidence="2">Belongs to the class-I pyridoxal-phosphate-dependent aminotransferase family.</text>
</comment>